<dbReference type="Pfam" id="PF02653">
    <property type="entry name" value="BPD_transp_2"/>
    <property type="match status" value="1"/>
</dbReference>
<protein>
    <submittedName>
        <fullName evidence="10">Branched-chain amino acid ABC transporter permease</fullName>
    </submittedName>
</protein>
<evidence type="ECO:0000256" key="3">
    <source>
        <dbReference type="ARBA" id="ARBA00022475"/>
    </source>
</evidence>
<comment type="caution">
    <text evidence="10">The sequence shown here is derived from an EMBL/GenBank/DDBJ whole genome shotgun (WGS) entry which is preliminary data.</text>
</comment>
<accession>A0A2W5N1C5</accession>
<evidence type="ECO:0000313" key="11">
    <source>
        <dbReference type="Proteomes" id="UP000249185"/>
    </source>
</evidence>
<evidence type="ECO:0000256" key="9">
    <source>
        <dbReference type="SAM" id="Phobius"/>
    </source>
</evidence>
<feature type="transmembrane region" description="Helical" evidence="9">
    <location>
        <begin position="266"/>
        <end position="284"/>
    </location>
</feature>
<keyword evidence="3" id="KW-1003">Cell membrane</keyword>
<evidence type="ECO:0000256" key="5">
    <source>
        <dbReference type="ARBA" id="ARBA00022970"/>
    </source>
</evidence>
<dbReference type="InterPro" id="IPR001851">
    <property type="entry name" value="ABC_transp_permease"/>
</dbReference>
<reference evidence="10 11" key="1">
    <citation type="submission" date="2017-08" db="EMBL/GenBank/DDBJ databases">
        <title>Infants hospitalized years apart are colonized by the same room-sourced microbial strains.</title>
        <authorList>
            <person name="Brooks B."/>
            <person name="Olm M.R."/>
            <person name="Firek B.A."/>
            <person name="Baker R."/>
            <person name="Thomas B.C."/>
            <person name="Morowitz M.J."/>
            <person name="Banfield J.F."/>
        </authorList>
    </citation>
    <scope>NUCLEOTIDE SEQUENCE [LARGE SCALE GENOMIC DNA]</scope>
    <source>
        <strain evidence="10">S2_005_002_R2_34</strain>
    </source>
</reference>
<keyword evidence="7 9" id="KW-0472">Membrane</keyword>
<gene>
    <name evidence="10" type="ORF">DI556_20280</name>
</gene>
<dbReference type="PANTHER" id="PTHR11795:SF445">
    <property type="entry name" value="AMINO ACID ABC TRANSPORTER PERMEASE PROTEIN"/>
    <property type="match status" value="1"/>
</dbReference>
<feature type="transmembrane region" description="Helical" evidence="9">
    <location>
        <begin position="6"/>
        <end position="28"/>
    </location>
</feature>
<keyword evidence="5" id="KW-0029">Amino-acid transport</keyword>
<feature type="transmembrane region" description="Helical" evidence="9">
    <location>
        <begin position="98"/>
        <end position="120"/>
    </location>
</feature>
<evidence type="ECO:0000256" key="8">
    <source>
        <dbReference type="ARBA" id="ARBA00037998"/>
    </source>
</evidence>
<sequence length="292" mass="30503">MLSEIVIICVRGVAIGALFSIIAMSFNIVHNASGIFNFAQGNLFILGGFGAYLLADGAGLGTWLPMLVVAAVAVGALSAFQGWITLLPLRTSSEQDSWLISTVSVSVILTAALLLLYGPFAYTVTGPLPGFRVFGARTPGAFFLAIFAMFAWYFALRWFLNRTFTGLAISALSQDMDAARAAGIAVRKLQILAFGISGLVVGSVGFMVAPVITVSPDAGLRYVLSGFIAAVVGGIGNNTGTLIGGPLVGVVSMLTAYKVGGAYQDLALLLVLTVVLMFWPRGLFGHGAARRV</sequence>
<dbReference type="GO" id="GO:0022857">
    <property type="term" value="F:transmembrane transporter activity"/>
    <property type="evidence" value="ECO:0007669"/>
    <property type="project" value="InterPro"/>
</dbReference>
<dbReference type="EMBL" id="QFPW01000025">
    <property type="protein sequence ID" value="PZQ46438.1"/>
    <property type="molecule type" value="Genomic_DNA"/>
</dbReference>
<evidence type="ECO:0000256" key="7">
    <source>
        <dbReference type="ARBA" id="ARBA00023136"/>
    </source>
</evidence>
<feature type="transmembrane region" description="Helical" evidence="9">
    <location>
        <begin position="35"/>
        <end position="55"/>
    </location>
</feature>
<dbReference type="Proteomes" id="UP000249185">
    <property type="component" value="Unassembled WGS sequence"/>
</dbReference>
<feature type="transmembrane region" description="Helical" evidence="9">
    <location>
        <begin position="140"/>
        <end position="160"/>
    </location>
</feature>
<comment type="similarity">
    <text evidence="8">Belongs to the binding-protein-dependent transport system permease family. LivHM subfamily.</text>
</comment>
<name>A0A2W5N1C5_RHOSU</name>
<dbReference type="GO" id="GO:0005886">
    <property type="term" value="C:plasma membrane"/>
    <property type="evidence" value="ECO:0007669"/>
    <property type="project" value="UniProtKB-SubCell"/>
</dbReference>
<dbReference type="AlphaFoldDB" id="A0A2W5N1C5"/>
<evidence type="ECO:0000256" key="4">
    <source>
        <dbReference type="ARBA" id="ARBA00022692"/>
    </source>
</evidence>
<comment type="subcellular location">
    <subcellularLocation>
        <location evidence="1">Cell membrane</location>
        <topology evidence="1">Multi-pass membrane protein</topology>
    </subcellularLocation>
</comment>
<evidence type="ECO:0000256" key="2">
    <source>
        <dbReference type="ARBA" id="ARBA00022448"/>
    </source>
</evidence>
<keyword evidence="2" id="KW-0813">Transport</keyword>
<dbReference type="InterPro" id="IPR052157">
    <property type="entry name" value="BCAA_transport_permease"/>
</dbReference>
<keyword evidence="4 9" id="KW-0812">Transmembrane</keyword>
<evidence type="ECO:0000256" key="6">
    <source>
        <dbReference type="ARBA" id="ARBA00022989"/>
    </source>
</evidence>
<dbReference type="GO" id="GO:0006865">
    <property type="term" value="P:amino acid transport"/>
    <property type="evidence" value="ECO:0007669"/>
    <property type="project" value="UniProtKB-KW"/>
</dbReference>
<evidence type="ECO:0000256" key="1">
    <source>
        <dbReference type="ARBA" id="ARBA00004651"/>
    </source>
</evidence>
<feature type="transmembrane region" description="Helical" evidence="9">
    <location>
        <begin position="191"/>
        <end position="212"/>
    </location>
</feature>
<keyword evidence="6 9" id="KW-1133">Transmembrane helix</keyword>
<dbReference type="PANTHER" id="PTHR11795">
    <property type="entry name" value="BRANCHED-CHAIN AMINO ACID TRANSPORT SYSTEM PERMEASE PROTEIN LIVH"/>
    <property type="match status" value="1"/>
</dbReference>
<evidence type="ECO:0000313" key="10">
    <source>
        <dbReference type="EMBL" id="PZQ46438.1"/>
    </source>
</evidence>
<dbReference type="CDD" id="cd06582">
    <property type="entry name" value="TM_PBP1_LivH_like"/>
    <property type="match status" value="1"/>
</dbReference>
<proteinExistence type="inferred from homology"/>
<organism evidence="10 11">
    <name type="scientific">Rhodovulum sulfidophilum</name>
    <name type="common">Rhodobacter sulfidophilus</name>
    <dbReference type="NCBI Taxonomy" id="35806"/>
    <lineage>
        <taxon>Bacteria</taxon>
        <taxon>Pseudomonadati</taxon>
        <taxon>Pseudomonadota</taxon>
        <taxon>Alphaproteobacteria</taxon>
        <taxon>Rhodobacterales</taxon>
        <taxon>Paracoccaceae</taxon>
        <taxon>Rhodovulum</taxon>
    </lineage>
</organism>
<feature type="transmembrane region" description="Helical" evidence="9">
    <location>
        <begin position="67"/>
        <end position="86"/>
    </location>
</feature>